<dbReference type="EMBL" id="JAAXKY010000038">
    <property type="protein sequence ID" value="NMH78202.1"/>
    <property type="molecule type" value="Genomic_DNA"/>
</dbReference>
<feature type="domain" description="Penicillin-binding protein transpeptidase" evidence="2">
    <location>
        <begin position="283"/>
        <end position="527"/>
    </location>
</feature>
<dbReference type="InterPro" id="IPR012338">
    <property type="entry name" value="Beta-lactam/transpept-like"/>
</dbReference>
<dbReference type="PANTHER" id="PTHR30627">
    <property type="entry name" value="PEPTIDOGLYCAN D,D-TRANSPEPTIDASE"/>
    <property type="match status" value="1"/>
</dbReference>
<evidence type="ECO:0000259" key="3">
    <source>
        <dbReference type="Pfam" id="PF05223"/>
    </source>
</evidence>
<evidence type="ECO:0000313" key="4">
    <source>
        <dbReference type="EMBL" id="NMH78202.1"/>
    </source>
</evidence>
<dbReference type="SUPFAM" id="SSF56601">
    <property type="entry name" value="beta-lactamase/transpeptidase-like"/>
    <property type="match status" value="1"/>
</dbReference>
<dbReference type="SUPFAM" id="SSF56519">
    <property type="entry name" value="Penicillin binding protein dimerisation domain"/>
    <property type="match status" value="1"/>
</dbReference>
<gene>
    <name evidence="4" type="ORF">HF577_14050</name>
</gene>
<accession>A0ABX1RDW7</accession>
<protein>
    <submittedName>
        <fullName evidence="4">Penicillin-binding protein</fullName>
    </submittedName>
</protein>
<dbReference type="Pfam" id="PF00905">
    <property type="entry name" value="Transpeptidase"/>
    <property type="match status" value="1"/>
</dbReference>
<comment type="caution">
    <text evidence="4">The sequence shown here is derived from an EMBL/GenBank/DDBJ whole genome shotgun (WGS) entry which is preliminary data.</text>
</comment>
<dbReference type="InterPro" id="IPR050515">
    <property type="entry name" value="Beta-lactam/transpept"/>
</dbReference>
<dbReference type="InterPro" id="IPR001460">
    <property type="entry name" value="PCN-bd_Tpept"/>
</dbReference>
<evidence type="ECO:0000256" key="1">
    <source>
        <dbReference type="SAM" id="MobiDB-lite"/>
    </source>
</evidence>
<dbReference type="Pfam" id="PF05223">
    <property type="entry name" value="MecA_N"/>
    <property type="match status" value="1"/>
</dbReference>
<dbReference type="InterPro" id="IPR007887">
    <property type="entry name" value="MecA_N"/>
</dbReference>
<dbReference type="Gene3D" id="3.90.1310.10">
    <property type="entry name" value="Penicillin-binding protein 2a (Domain 2)"/>
    <property type="match status" value="1"/>
</dbReference>
<evidence type="ECO:0000313" key="5">
    <source>
        <dbReference type="Proteomes" id="UP001296706"/>
    </source>
</evidence>
<evidence type="ECO:0000259" key="2">
    <source>
        <dbReference type="Pfam" id="PF00905"/>
    </source>
</evidence>
<sequence length="559" mass="57695">MEQFVTALERADVAAAAAATDDPAAATQTITGVLDGLGNPRLTAEVREVADERFSYQVSWDLGAGRTWSYLAHGALEADGGERHVRWAPSVLHDELRAGEHLELRTLRTAAARVVDRDGRPLVRTQPVTLVRLDPARTQDLDATLDAVAPVLARVDPGVTRSSLRAVLASGTAGPTTLITLREDDAARVQQSLQAVPGIVFSSQQRRLTERGVRSPALSQLAQEQPDDAGSGWQVGTVTPDGALRARLAGEDPRPAADVRLTLDLDAQSAAQNAVNGLDGAAALVAIRPSTGELLAVAQNEAADAEGPIALTGLYPPGSTFKVITATAALRAGLATPETVLPCPGTENVQGRQIPNDDQFDLGSAPLHTAFAHSCNTTFARLGVGLDPSAFSTTAALFGLGPDWDVPGMTTVTGRVPEPVSPADQVEESIGQGRVVASPFGMALVAATAAAGRTPHPTLIQGRPGTTATAPEALPENLRTQLAAMMRETVTAGSATQLAGLPDTRGKTGTAQYGDGVHSHGWFIGTRGDLAFAVLAAGAGSSGPAVGVAKAYLTATAAR</sequence>
<dbReference type="Proteomes" id="UP001296706">
    <property type="component" value="Unassembled WGS sequence"/>
</dbReference>
<organism evidence="4 5">
    <name type="scientific">Pseudonocardia xinjiangensis</name>
    <dbReference type="NCBI Taxonomy" id="75289"/>
    <lineage>
        <taxon>Bacteria</taxon>
        <taxon>Bacillati</taxon>
        <taxon>Actinomycetota</taxon>
        <taxon>Actinomycetes</taxon>
        <taxon>Pseudonocardiales</taxon>
        <taxon>Pseudonocardiaceae</taxon>
        <taxon>Pseudonocardia</taxon>
    </lineage>
</organism>
<dbReference type="PANTHER" id="PTHR30627:SF24">
    <property type="entry name" value="PENICILLIN-BINDING PROTEIN 4B"/>
    <property type="match status" value="1"/>
</dbReference>
<feature type="region of interest" description="Disordered" evidence="1">
    <location>
        <begin position="211"/>
        <end position="234"/>
    </location>
</feature>
<feature type="domain" description="NTF2-like N-terminal transpeptidase" evidence="3">
    <location>
        <begin position="1"/>
        <end position="99"/>
    </location>
</feature>
<proteinExistence type="predicted"/>
<dbReference type="InterPro" id="IPR036138">
    <property type="entry name" value="PBP_dimer_sf"/>
</dbReference>
<dbReference type="Gene3D" id="3.40.710.10">
    <property type="entry name" value="DD-peptidase/beta-lactamase superfamily"/>
    <property type="match status" value="1"/>
</dbReference>
<reference evidence="4 5" key="1">
    <citation type="submission" date="2020-04" db="EMBL/GenBank/DDBJ databases">
        <authorList>
            <person name="Klaysubun C."/>
            <person name="Duangmal K."/>
            <person name="Lipun K."/>
        </authorList>
    </citation>
    <scope>NUCLEOTIDE SEQUENCE [LARGE SCALE GENOMIC DNA]</scope>
    <source>
        <strain evidence="4 5">JCM 11839</strain>
    </source>
</reference>
<name>A0ABX1RDW7_9PSEU</name>
<keyword evidence="5" id="KW-1185">Reference proteome</keyword>